<reference evidence="1 2" key="1">
    <citation type="submission" date="2017-03" db="EMBL/GenBank/DDBJ databases">
        <authorList>
            <person name="Afonso C.L."/>
            <person name="Miller P.J."/>
            <person name="Scott M.A."/>
            <person name="Spackman E."/>
            <person name="Goraichik I."/>
            <person name="Dimitrov K.M."/>
            <person name="Suarez D.L."/>
            <person name="Swayne D.E."/>
        </authorList>
    </citation>
    <scope>NUCLEOTIDE SEQUENCE [LARGE SCALE GENOMIC DNA]</scope>
    <source>
        <strain evidence="1">SB41UT1</strain>
    </source>
</reference>
<evidence type="ECO:0000313" key="2">
    <source>
        <dbReference type="Proteomes" id="UP000196573"/>
    </source>
</evidence>
<name>A0A1X7ANX9_9GAMM</name>
<dbReference type="AlphaFoldDB" id="A0A1X7ANX9"/>
<evidence type="ECO:0000313" key="1">
    <source>
        <dbReference type="EMBL" id="SMA49853.1"/>
    </source>
</evidence>
<organism evidence="1 2">
    <name type="scientific">Parendozoicomonas haliclonae</name>
    <dbReference type="NCBI Taxonomy" id="1960125"/>
    <lineage>
        <taxon>Bacteria</taxon>
        <taxon>Pseudomonadati</taxon>
        <taxon>Pseudomonadota</taxon>
        <taxon>Gammaproteobacteria</taxon>
        <taxon>Oceanospirillales</taxon>
        <taxon>Endozoicomonadaceae</taxon>
        <taxon>Parendozoicomonas</taxon>
    </lineage>
</organism>
<proteinExistence type="predicted"/>
<dbReference type="EMBL" id="FWPT01000009">
    <property type="protein sequence ID" value="SMA49853.1"/>
    <property type="molecule type" value="Genomic_DNA"/>
</dbReference>
<sequence length="89" mass="10184">MAVRTFVTRAIQLQGETVLVIRHQPASGYARIVSDTDSRVARLLVKLSARLWTLGKEEKRLEGNHQRGGLENRQTCLFNKGFQRLHARQ</sequence>
<gene>
    <name evidence="1" type="ORF">EHSB41UT_03643</name>
</gene>
<dbReference type="Proteomes" id="UP000196573">
    <property type="component" value="Unassembled WGS sequence"/>
</dbReference>
<accession>A0A1X7ANX9</accession>
<protein>
    <submittedName>
        <fullName evidence="1">Uncharacterized protein</fullName>
    </submittedName>
</protein>
<keyword evidence="2" id="KW-1185">Reference proteome</keyword>